<feature type="compositionally biased region" description="Basic residues" evidence="1">
    <location>
        <begin position="104"/>
        <end position="114"/>
    </location>
</feature>
<dbReference type="Proteomes" id="UP000046395">
    <property type="component" value="Unassembled WGS sequence"/>
</dbReference>
<feature type="compositionally biased region" description="Low complexity" evidence="1">
    <location>
        <begin position="20"/>
        <end position="36"/>
    </location>
</feature>
<evidence type="ECO:0000256" key="1">
    <source>
        <dbReference type="SAM" id="MobiDB-lite"/>
    </source>
</evidence>
<evidence type="ECO:0000313" key="3">
    <source>
        <dbReference type="WBParaSite" id="TMUE_1000005842.1"/>
    </source>
</evidence>
<evidence type="ECO:0000313" key="2">
    <source>
        <dbReference type="Proteomes" id="UP000046395"/>
    </source>
</evidence>
<proteinExistence type="predicted"/>
<dbReference type="AlphaFoldDB" id="A0A5S6QG59"/>
<feature type="compositionally biased region" description="Basic and acidic residues" evidence="1">
    <location>
        <begin position="50"/>
        <end position="61"/>
    </location>
</feature>
<dbReference type="PANTHER" id="PTHR22684:SF0">
    <property type="entry name" value="RIBOSOME QUALITY CONTROL COMPLEX SUBUNIT TCF25"/>
    <property type="match status" value="1"/>
</dbReference>
<accession>A0A5S6QG59</accession>
<dbReference type="PANTHER" id="PTHR22684">
    <property type="entry name" value="NULP1-RELATED"/>
    <property type="match status" value="1"/>
</dbReference>
<dbReference type="InterPro" id="IPR006994">
    <property type="entry name" value="TCF25/Rqc1"/>
</dbReference>
<feature type="region of interest" description="Disordered" evidence="1">
    <location>
        <begin position="79"/>
        <end position="127"/>
    </location>
</feature>
<keyword evidence="2" id="KW-1185">Reference proteome</keyword>
<feature type="region of interest" description="Disordered" evidence="1">
    <location>
        <begin position="1"/>
        <end position="64"/>
    </location>
</feature>
<dbReference type="STRING" id="70415.A0A5S6QG59"/>
<feature type="compositionally biased region" description="Basic and acidic residues" evidence="1">
    <location>
        <begin position="1"/>
        <end position="19"/>
    </location>
</feature>
<organism evidence="2 3">
    <name type="scientific">Trichuris muris</name>
    <name type="common">Mouse whipworm</name>
    <dbReference type="NCBI Taxonomy" id="70415"/>
    <lineage>
        <taxon>Eukaryota</taxon>
        <taxon>Metazoa</taxon>
        <taxon>Ecdysozoa</taxon>
        <taxon>Nematoda</taxon>
        <taxon>Enoplea</taxon>
        <taxon>Dorylaimia</taxon>
        <taxon>Trichinellida</taxon>
        <taxon>Trichuridae</taxon>
        <taxon>Trichuris</taxon>
    </lineage>
</organism>
<dbReference type="GO" id="GO:1990112">
    <property type="term" value="C:RQC complex"/>
    <property type="evidence" value="ECO:0007669"/>
    <property type="project" value="TreeGrafter"/>
</dbReference>
<reference evidence="3" key="1">
    <citation type="submission" date="2019-12" db="UniProtKB">
        <authorList>
            <consortium name="WormBaseParasite"/>
        </authorList>
    </citation>
    <scope>IDENTIFICATION</scope>
</reference>
<dbReference type="Pfam" id="PF04910">
    <property type="entry name" value="Tcf25"/>
    <property type="match status" value="1"/>
</dbReference>
<feature type="compositionally biased region" description="Basic and acidic residues" evidence="1">
    <location>
        <begin position="115"/>
        <end position="124"/>
    </location>
</feature>
<name>A0A5S6QG59_TRIMR</name>
<dbReference type="WBParaSite" id="TMUE_1000005842.1">
    <property type="protein sequence ID" value="TMUE_1000005842.1"/>
    <property type="gene ID" value="WBGene00290939"/>
</dbReference>
<protein>
    <submittedName>
        <fullName evidence="3">Transcription factor 25</fullName>
    </submittedName>
</protein>
<sequence>MSSLESEKLIGEGGAKDLNGENLVVNSVSGSSSIGNCDVDAEVETAGSVQHRDDDKERSSDDSSFEILSSRFSVLFQPETDEEEQTFAEVASKRPDSKAPIVKCPKKSNAKAKVTKGDTDRNTEPEEIMPNLPIGVVSKKPAVRNVVVDDIYRVMCRYLRPQWEMESLFSSSHRKKHLTRKRPVSTFGIVVKKPGWPPYRSTGLYMEPSPSSRHPKEFVFKYNKTYGEKESQFLTCFALPDSQLLMRHMQENPYHVNTLIQCSDLFFQSEQYDVAQDLNERAIYSLECSFHPSFVITGGDCRLNYNIYENRAIFIVLFTEVVHCLRHSCWRSALEYSKLLLCLDKIGDPLAVVLLIDYLYILNRDYDTVISLEEQFGPCRSLDLLPNIKYSVAVARFLKAGITGEKEDSERADQALYDALVQFPTVIPALLDKLQVIAEGSILECPYFGEVERLSDSKGLQILTEIYVQRCWRIWKTNNVLNWLKAGVDRFVKKYKEGSSEMLFNLKLHGKIRRTQYSRCPRSIYRHIYLSKIFDIPSPAESPFCFNPFPPNDEERRLNDLNGGQSLAPQSSVIITLQASVRALLEKAQQAGRRVYDLIGPTGSRDENRNNNN</sequence>